<evidence type="ECO:0000313" key="1">
    <source>
        <dbReference type="EMBL" id="KAI3696803.1"/>
    </source>
</evidence>
<protein>
    <submittedName>
        <fullName evidence="1">Uncharacterized protein</fullName>
    </submittedName>
</protein>
<sequence length="445" mass="49611">MLQSNTSLTFVVRRRAPELIAPIAPTPRELKPLSDIDDQEGLRYHVPGIHFYHRDPKMGNRNPASVIREALAKVLVFYYPFAGRLKEGSARKLMVDCTGEGVLFIEAEAEVTLNEFGEPLHPTFPCLEELIYDVPGSGGIIDSPLLLIQVTHLLCGGFIVASRLNHTMSDAHGFRQFMTALGEMARGAQVPSILPVWQRELLFARDPPHVTFAHREYEEGTNNITTTGMDEMTEKSFFFGPTEVASIRRLVPQNLKSCSTFEVLAACLWRCRTIALKPNLEEEMRFMFPFDARAKFNPPLPIGYYGNCIVLTSAISTARDLAQKPLSHALELVTNAKSIVTEKYVKSTTDLMVIKGRPNFNHARSYCISNLTKFGFDETDFGWGKAAYGGPATGGLNIIPGVVSYCMRSKKHKGESGIMVPICLSSRAMDKFIEELNNMLILDNE</sequence>
<dbReference type="Proteomes" id="UP001055879">
    <property type="component" value="Linkage Group LG10"/>
</dbReference>
<dbReference type="EMBL" id="CM042056">
    <property type="protein sequence ID" value="KAI3696803.1"/>
    <property type="molecule type" value="Genomic_DNA"/>
</dbReference>
<accession>A0ACB8ZGR4</accession>
<reference evidence="2" key="1">
    <citation type="journal article" date="2022" name="Mol. Ecol. Resour.">
        <title>The genomes of chicory, endive, great burdock and yacon provide insights into Asteraceae palaeo-polyploidization history and plant inulin production.</title>
        <authorList>
            <person name="Fan W."/>
            <person name="Wang S."/>
            <person name="Wang H."/>
            <person name="Wang A."/>
            <person name="Jiang F."/>
            <person name="Liu H."/>
            <person name="Zhao H."/>
            <person name="Xu D."/>
            <person name="Zhang Y."/>
        </authorList>
    </citation>
    <scope>NUCLEOTIDE SEQUENCE [LARGE SCALE GENOMIC DNA]</scope>
    <source>
        <strain evidence="2">cv. Niubang</strain>
    </source>
</reference>
<evidence type="ECO:0000313" key="2">
    <source>
        <dbReference type="Proteomes" id="UP001055879"/>
    </source>
</evidence>
<keyword evidence="2" id="KW-1185">Reference proteome</keyword>
<gene>
    <name evidence="1" type="ORF">L6452_29362</name>
</gene>
<comment type="caution">
    <text evidence="1">The sequence shown here is derived from an EMBL/GenBank/DDBJ whole genome shotgun (WGS) entry which is preliminary data.</text>
</comment>
<reference evidence="1 2" key="2">
    <citation type="journal article" date="2022" name="Mol. Ecol. Resour.">
        <title>The genomes of chicory, endive, great burdock and yacon provide insights into Asteraceae paleo-polyploidization history and plant inulin production.</title>
        <authorList>
            <person name="Fan W."/>
            <person name="Wang S."/>
            <person name="Wang H."/>
            <person name="Wang A."/>
            <person name="Jiang F."/>
            <person name="Liu H."/>
            <person name="Zhao H."/>
            <person name="Xu D."/>
            <person name="Zhang Y."/>
        </authorList>
    </citation>
    <scope>NUCLEOTIDE SEQUENCE [LARGE SCALE GENOMIC DNA]</scope>
    <source>
        <strain evidence="2">cv. Niubang</strain>
    </source>
</reference>
<organism evidence="1 2">
    <name type="scientific">Arctium lappa</name>
    <name type="common">Greater burdock</name>
    <name type="synonym">Lappa major</name>
    <dbReference type="NCBI Taxonomy" id="4217"/>
    <lineage>
        <taxon>Eukaryota</taxon>
        <taxon>Viridiplantae</taxon>
        <taxon>Streptophyta</taxon>
        <taxon>Embryophyta</taxon>
        <taxon>Tracheophyta</taxon>
        <taxon>Spermatophyta</taxon>
        <taxon>Magnoliopsida</taxon>
        <taxon>eudicotyledons</taxon>
        <taxon>Gunneridae</taxon>
        <taxon>Pentapetalae</taxon>
        <taxon>asterids</taxon>
        <taxon>campanulids</taxon>
        <taxon>Asterales</taxon>
        <taxon>Asteraceae</taxon>
        <taxon>Carduoideae</taxon>
        <taxon>Cardueae</taxon>
        <taxon>Arctiinae</taxon>
        <taxon>Arctium</taxon>
    </lineage>
</organism>
<name>A0ACB8ZGR4_ARCLA</name>
<proteinExistence type="predicted"/>